<dbReference type="AlphaFoldDB" id="A0A382FWI7"/>
<dbReference type="EC" id="5.6.2.3" evidence="10"/>
<dbReference type="EMBL" id="UINC01052079">
    <property type="protein sequence ID" value="SVB66982.1"/>
    <property type="molecule type" value="Genomic_DNA"/>
</dbReference>
<evidence type="ECO:0000256" key="8">
    <source>
        <dbReference type="ARBA" id="ARBA00023125"/>
    </source>
</evidence>
<dbReference type="InterPro" id="IPR036185">
    <property type="entry name" value="DNA_heli_DnaB-like_N_sf"/>
</dbReference>
<dbReference type="CDD" id="cd00984">
    <property type="entry name" value="DnaB_C"/>
    <property type="match status" value="1"/>
</dbReference>
<dbReference type="GO" id="GO:0043139">
    <property type="term" value="F:5'-3' DNA helicase activity"/>
    <property type="evidence" value="ECO:0007669"/>
    <property type="project" value="UniProtKB-EC"/>
</dbReference>
<dbReference type="SUPFAM" id="SSF52540">
    <property type="entry name" value="P-loop containing nucleoside triphosphate hydrolases"/>
    <property type="match status" value="1"/>
</dbReference>
<evidence type="ECO:0000256" key="5">
    <source>
        <dbReference type="ARBA" id="ARBA00022801"/>
    </source>
</evidence>
<evidence type="ECO:0000256" key="10">
    <source>
        <dbReference type="ARBA" id="ARBA00044969"/>
    </source>
</evidence>
<keyword evidence="5" id="KW-0378">Hydrolase</keyword>
<dbReference type="SUPFAM" id="SSF48024">
    <property type="entry name" value="N-terminal domain of DnaB helicase"/>
    <property type="match status" value="1"/>
</dbReference>
<keyword evidence="7" id="KW-0067">ATP-binding</keyword>
<dbReference type="InterPro" id="IPR007693">
    <property type="entry name" value="DNA_helicase_DnaB-like_N"/>
</dbReference>
<dbReference type="FunFam" id="1.10.860.10:FF:000001">
    <property type="entry name" value="Replicative DNA helicase"/>
    <property type="match status" value="1"/>
</dbReference>
<dbReference type="InterPro" id="IPR007692">
    <property type="entry name" value="DNA_helicase_DnaB"/>
</dbReference>
<gene>
    <name evidence="13" type="ORF">METZ01_LOCUS219836</name>
</gene>
<dbReference type="GO" id="GO:0005524">
    <property type="term" value="F:ATP binding"/>
    <property type="evidence" value="ECO:0007669"/>
    <property type="project" value="UniProtKB-KW"/>
</dbReference>
<evidence type="ECO:0000256" key="4">
    <source>
        <dbReference type="ARBA" id="ARBA00022741"/>
    </source>
</evidence>
<dbReference type="GO" id="GO:0003677">
    <property type="term" value="F:DNA binding"/>
    <property type="evidence" value="ECO:0007669"/>
    <property type="project" value="UniProtKB-KW"/>
</dbReference>
<proteinExistence type="inferred from homology"/>
<keyword evidence="3" id="KW-0235">DNA replication</keyword>
<dbReference type="Pfam" id="PF00772">
    <property type="entry name" value="DnaB"/>
    <property type="match status" value="1"/>
</dbReference>
<dbReference type="PANTHER" id="PTHR30153:SF2">
    <property type="entry name" value="REPLICATIVE DNA HELICASE"/>
    <property type="match status" value="1"/>
</dbReference>
<keyword evidence="4" id="KW-0547">Nucleotide-binding</keyword>
<feature type="non-terminal residue" evidence="13">
    <location>
        <position position="435"/>
    </location>
</feature>
<comment type="similarity">
    <text evidence="1">Belongs to the helicase family. DnaB subfamily.</text>
</comment>
<dbReference type="GO" id="GO:1990077">
    <property type="term" value="C:primosome complex"/>
    <property type="evidence" value="ECO:0007669"/>
    <property type="project" value="UniProtKB-KW"/>
</dbReference>
<evidence type="ECO:0000313" key="13">
    <source>
        <dbReference type="EMBL" id="SVB66982.1"/>
    </source>
</evidence>
<dbReference type="InterPro" id="IPR027417">
    <property type="entry name" value="P-loop_NTPase"/>
</dbReference>
<dbReference type="InterPro" id="IPR007694">
    <property type="entry name" value="DNA_helicase_DnaB-like_C"/>
</dbReference>
<dbReference type="GO" id="GO:0042802">
    <property type="term" value="F:identical protein binding"/>
    <property type="evidence" value="ECO:0007669"/>
    <property type="project" value="UniProtKB-ARBA"/>
</dbReference>
<evidence type="ECO:0000256" key="11">
    <source>
        <dbReference type="ARBA" id="ARBA00048954"/>
    </source>
</evidence>
<keyword evidence="2" id="KW-0639">Primosome</keyword>
<dbReference type="InterPro" id="IPR016136">
    <property type="entry name" value="DNA_helicase_N/primase_C"/>
</dbReference>
<comment type="catalytic activity">
    <reaction evidence="11">
        <text>ATP + H2O = ADP + phosphate + H(+)</text>
        <dbReference type="Rhea" id="RHEA:13065"/>
        <dbReference type="ChEBI" id="CHEBI:15377"/>
        <dbReference type="ChEBI" id="CHEBI:15378"/>
        <dbReference type="ChEBI" id="CHEBI:30616"/>
        <dbReference type="ChEBI" id="CHEBI:43474"/>
        <dbReference type="ChEBI" id="CHEBI:456216"/>
        <dbReference type="EC" id="5.6.2.3"/>
    </reaction>
</comment>
<dbReference type="FunFam" id="3.40.50.300:FF:000076">
    <property type="entry name" value="Replicative DNA helicase"/>
    <property type="match status" value="1"/>
</dbReference>
<dbReference type="NCBIfam" id="TIGR00665">
    <property type="entry name" value="DnaB"/>
    <property type="match status" value="1"/>
</dbReference>
<sequence>MSADSNGADRVPPQAVEVEAAVLGGLLLDQDAISQVIDIIDDTDFYRDAHRKIFQAIISLFERNEPTDLITLTTELSNRKQLNDVGGAFYLAGLADNVSTAANAEYHANIVHEKAMSRKLITSSNQIIARAFDQSENPDDLLDEAEQMIFALSEQRLKRGFTHLNPILHDTFENIERLHERSTGVTGVATGFNKLDELTAGFQPGELIIVAARPAMGKTALCLNIARHASVEGKVGVGIFSLEMANHQLAQRMLCSEARVDSHLMRTGRLPGDAWSNLSIAVGSLAKAPIYIDETPALSVLEMRSRARRLMSEHKDLGLLVVDYLQLMRGPKGIESRQQEISIISRSLKALAKELNVPIIALSQLSRAVESRGDGRPQLSDLRESGAIEQDADVVLFIYRPVRYGKVEEAELNKAEIIIGKQRNGPVGSIELVFL</sequence>
<evidence type="ECO:0000256" key="6">
    <source>
        <dbReference type="ARBA" id="ARBA00022806"/>
    </source>
</evidence>
<feature type="domain" description="SF4 helicase" evidence="12">
    <location>
        <begin position="181"/>
        <end position="435"/>
    </location>
</feature>
<dbReference type="Gene3D" id="3.40.50.300">
    <property type="entry name" value="P-loop containing nucleotide triphosphate hydrolases"/>
    <property type="match status" value="1"/>
</dbReference>
<keyword evidence="8" id="KW-0238">DNA-binding</keyword>
<keyword evidence="6" id="KW-0347">Helicase</keyword>
<dbReference type="Gene3D" id="1.10.860.10">
    <property type="entry name" value="DNAb Helicase, Chain A"/>
    <property type="match status" value="1"/>
</dbReference>
<dbReference type="PANTHER" id="PTHR30153">
    <property type="entry name" value="REPLICATIVE DNA HELICASE DNAB"/>
    <property type="match status" value="1"/>
</dbReference>
<evidence type="ECO:0000256" key="7">
    <source>
        <dbReference type="ARBA" id="ARBA00022840"/>
    </source>
</evidence>
<dbReference type="GO" id="GO:0005829">
    <property type="term" value="C:cytosol"/>
    <property type="evidence" value="ECO:0007669"/>
    <property type="project" value="TreeGrafter"/>
</dbReference>
<dbReference type="GO" id="GO:0016787">
    <property type="term" value="F:hydrolase activity"/>
    <property type="evidence" value="ECO:0007669"/>
    <property type="project" value="UniProtKB-KW"/>
</dbReference>
<dbReference type="GO" id="GO:0006269">
    <property type="term" value="P:DNA replication, synthesis of primer"/>
    <property type="evidence" value="ECO:0007669"/>
    <property type="project" value="UniProtKB-KW"/>
</dbReference>
<organism evidence="13">
    <name type="scientific">marine metagenome</name>
    <dbReference type="NCBI Taxonomy" id="408172"/>
    <lineage>
        <taxon>unclassified sequences</taxon>
        <taxon>metagenomes</taxon>
        <taxon>ecological metagenomes</taxon>
    </lineage>
</organism>
<evidence type="ECO:0000256" key="1">
    <source>
        <dbReference type="ARBA" id="ARBA00008428"/>
    </source>
</evidence>
<protein>
    <recommendedName>
        <fullName evidence="10">DNA 5'-3' helicase</fullName>
        <ecNumber evidence="10">5.6.2.3</ecNumber>
    </recommendedName>
</protein>
<keyword evidence="9" id="KW-0413">Isomerase</keyword>
<accession>A0A382FWI7</accession>
<dbReference type="NCBIfam" id="NF004384">
    <property type="entry name" value="PRK05748.1"/>
    <property type="match status" value="1"/>
</dbReference>
<dbReference type="Pfam" id="PF03796">
    <property type="entry name" value="DnaB_C"/>
    <property type="match status" value="1"/>
</dbReference>
<evidence type="ECO:0000259" key="12">
    <source>
        <dbReference type="PROSITE" id="PS51199"/>
    </source>
</evidence>
<evidence type="ECO:0000256" key="3">
    <source>
        <dbReference type="ARBA" id="ARBA00022705"/>
    </source>
</evidence>
<evidence type="ECO:0000256" key="9">
    <source>
        <dbReference type="ARBA" id="ARBA00023235"/>
    </source>
</evidence>
<evidence type="ECO:0000256" key="2">
    <source>
        <dbReference type="ARBA" id="ARBA00022515"/>
    </source>
</evidence>
<name>A0A382FWI7_9ZZZZ</name>
<reference evidence="13" key="1">
    <citation type="submission" date="2018-05" db="EMBL/GenBank/DDBJ databases">
        <authorList>
            <person name="Lanie J.A."/>
            <person name="Ng W.-L."/>
            <person name="Kazmierczak K.M."/>
            <person name="Andrzejewski T.M."/>
            <person name="Davidsen T.M."/>
            <person name="Wayne K.J."/>
            <person name="Tettelin H."/>
            <person name="Glass J.I."/>
            <person name="Rusch D."/>
            <person name="Podicherti R."/>
            <person name="Tsui H.-C.T."/>
            <person name="Winkler M.E."/>
        </authorList>
    </citation>
    <scope>NUCLEOTIDE SEQUENCE</scope>
</reference>
<dbReference type="PROSITE" id="PS51199">
    <property type="entry name" value="SF4_HELICASE"/>
    <property type="match status" value="1"/>
</dbReference>